<keyword evidence="2" id="KW-1048">Host nucleus</keyword>
<evidence type="ECO:0000256" key="4">
    <source>
        <dbReference type="ARBA" id="ARBA00023015"/>
    </source>
</evidence>
<feature type="compositionally biased region" description="Basic and acidic residues" evidence="6">
    <location>
        <begin position="399"/>
        <end position="410"/>
    </location>
</feature>
<feature type="region of interest" description="Disordered" evidence="6">
    <location>
        <begin position="607"/>
        <end position="630"/>
    </location>
</feature>
<feature type="region of interest" description="Disordered" evidence="6">
    <location>
        <begin position="342"/>
        <end position="373"/>
    </location>
</feature>
<evidence type="ECO:0000256" key="2">
    <source>
        <dbReference type="ARBA" id="ARBA00022562"/>
    </source>
</evidence>
<organismHost>
    <name type="scientific">Homo sapiens</name>
    <name type="common">Human</name>
    <dbReference type="NCBI Taxonomy" id="9606"/>
</organismHost>
<reference evidence="7" key="1">
    <citation type="journal article" date="2018" name="Int. J. Cancer">
        <title>High risk Epstein-Barr virus variants characterized by distinct polymorphisms in the EBER locus are strongly associated with nasopharyngeal carcinoma.</title>
        <authorList>
            <person name="Hui K.F."/>
            <person name="Chan T.F."/>
            <person name="Yang W."/>
            <person name="Shen J.J."/>
            <person name="Lam K.P."/>
            <person name="Kwok H."/>
            <person name="Sham P.C."/>
            <person name="Tsao S.W."/>
            <person name="Kwong D.L."/>
            <person name="Lung M.L."/>
            <person name="Chiang A.K."/>
        </authorList>
    </citation>
    <scope>NUCLEOTIDE SEQUENCE</scope>
    <source>
        <strain evidence="7">HKHD74</strain>
    </source>
</reference>
<dbReference type="EMBL" id="MH590443">
    <property type="protein sequence ID" value="QAD37909.1"/>
    <property type="molecule type" value="Genomic_DNA"/>
</dbReference>
<feature type="region of interest" description="Disordered" evidence="6">
    <location>
        <begin position="399"/>
        <end position="446"/>
    </location>
</feature>
<dbReference type="GO" id="GO:0016032">
    <property type="term" value="P:viral process"/>
    <property type="evidence" value="ECO:0007669"/>
    <property type="project" value="InterPro"/>
</dbReference>
<evidence type="ECO:0000256" key="5">
    <source>
        <dbReference type="ARBA" id="ARBA00023163"/>
    </source>
</evidence>
<feature type="region of interest" description="Disordered" evidence="6">
    <location>
        <begin position="1"/>
        <end position="89"/>
    </location>
</feature>
<feature type="compositionally biased region" description="Polar residues" evidence="6">
    <location>
        <begin position="431"/>
        <end position="440"/>
    </location>
</feature>
<dbReference type="Pfam" id="PF05009">
    <property type="entry name" value="EBV-NA3"/>
    <property type="match status" value="1"/>
</dbReference>
<accession>A0A410I538</accession>
<dbReference type="GO" id="GO:0042025">
    <property type="term" value="C:host cell nucleus"/>
    <property type="evidence" value="ECO:0007669"/>
    <property type="project" value="UniProtKB-SubCell"/>
</dbReference>
<feature type="compositionally biased region" description="Acidic residues" evidence="6">
    <location>
        <begin position="352"/>
        <end position="366"/>
    </location>
</feature>
<keyword evidence="5" id="KW-0804">Transcription</keyword>
<keyword evidence="3" id="KW-0945">Host-virus interaction</keyword>
<evidence type="ECO:0000256" key="6">
    <source>
        <dbReference type="SAM" id="MobiDB-lite"/>
    </source>
</evidence>
<feature type="compositionally biased region" description="Polar residues" evidence="6">
    <location>
        <begin position="20"/>
        <end position="29"/>
    </location>
</feature>
<feature type="compositionally biased region" description="Acidic residues" evidence="6">
    <location>
        <begin position="10"/>
        <end position="19"/>
    </location>
</feature>
<proteinExistence type="predicted"/>
<sequence>MDKDRPGDPALDDNMEEEVPSTSVVQEQVSAGDWENVLIELSDSSSEKEAEDAQLEPAQKGTKRKRVDHDAGGSAPARPMLPPQPDLPGREAILRRFPLDLRTLLQAIGAAATRIDTRAIDQFFGSQISNTEMYIMYAMAIRQAIRDRRRNPASRRDQAKWRLQTLAAGWPMGYQAYSSWMYSYTDHQTAPTFVQLQATLGCTGGRRCHVTFSAGTFKPPRCTPGDRQWLYVQSSVGNIVQSCNPRYSIFFDYMAIHRSLTKIWEEVLTPDQRVSFMEFLGFLQRTDLSYIKSFVSDALGTTSIQTPWIDDNSSTETAQAWNAGFLRGRAYGLDLLRTEGEHVEGATGETREESEDTESDGDDEDLPCIVSRGGPKVKRPPIFIRRLHRLLLMRAGKRTEQGKEVLEKARGSTYGTPRPPVPKPRPEVPQSDETATSHGSAQVPEPPTIHLAAQGMAYPLHEQRGMAPCPVAQAPPTPLPPVSPGDQLPGVSSDGRVACAPVPAPAGPIVRPWEPSLTQAAGQAFAPVRPQHMPVEPVPVPTVALERPVYPKPVRPAPPKIAMQGPGETSGIRRARERWRPAPWTPNPPRSPSQMSVRDRLARLRAEAQVKQASVEEQPPQLTQVSPQQPMEGPLVPEQQMFPGAPFSQVADVVHTPGVPAMQPQYFDLPLIQPISQGAPAAPLRASMGPVPLVPATQPQYFDIPLTEPINQGASAAHFLPQQPMEGPLVPERWMFPGAALSQSVRPGVAQSQYFDLPLTQPITHGAPAAHFLHQPPVEGPWVPEQWMFQGAPPPAKALTWSNISWMLWGIHSMFSTIPGFPCLLPLTNIISARLPLAYLLMRMRVARGPIPPSRVKLLICQSMAGPALRPPSGLFKRRVARMPPRFLICQSMAGPALGPPSGLFKGRVAKMSQALKLEGWWCQLLFTCVRMTSFRIYKILQMRPKQRCRSVSPSIPPTDNTPDNKVNDIEFHTCLCL</sequence>
<keyword evidence="4" id="KW-0805">Transcription regulation</keyword>
<feature type="compositionally biased region" description="Polar residues" evidence="6">
    <location>
        <begin position="620"/>
        <end position="629"/>
    </location>
</feature>
<dbReference type="InterPro" id="IPR007706">
    <property type="entry name" value="EBNA-3/4/6"/>
</dbReference>
<evidence type="ECO:0000256" key="3">
    <source>
        <dbReference type="ARBA" id="ARBA00022581"/>
    </source>
</evidence>
<comment type="subcellular location">
    <subcellularLocation>
        <location evidence="1">Host nucleus</location>
    </subcellularLocation>
</comment>
<protein>
    <submittedName>
        <fullName evidence="7">EBNA-3A</fullName>
    </submittedName>
</protein>
<evidence type="ECO:0000313" key="7">
    <source>
        <dbReference type="EMBL" id="QAD37909.1"/>
    </source>
</evidence>
<organism evidence="7">
    <name type="scientific">Epstein-Barr virus (strain GD1)</name>
    <name type="common">HHV-4</name>
    <name type="synonym">Human gammaherpesvirus 4</name>
    <dbReference type="NCBI Taxonomy" id="10376"/>
    <lineage>
        <taxon>Viruses</taxon>
        <taxon>Duplodnaviria</taxon>
        <taxon>Heunggongvirae</taxon>
        <taxon>Peploviricota</taxon>
        <taxon>Herviviricetes</taxon>
        <taxon>Herpesvirales</taxon>
        <taxon>Orthoherpesviridae</taxon>
        <taxon>Gammaherpesvirinae</taxon>
        <taxon>Lymphocryptovirus</taxon>
        <taxon>Lymphocryptovirus humangamma4</taxon>
    </lineage>
</organism>
<gene>
    <name evidence="7" type="primary">EBNA-3A</name>
</gene>
<evidence type="ECO:0000256" key="1">
    <source>
        <dbReference type="ARBA" id="ARBA00004147"/>
    </source>
</evidence>
<name>A0A410I538_EBVG</name>